<evidence type="ECO:0000256" key="5">
    <source>
        <dbReference type="ARBA" id="ARBA00022737"/>
    </source>
</evidence>
<dbReference type="STRING" id="1230383.M5E8C8"/>
<organism evidence="9 10">
    <name type="scientific">Malassezia sympodialis (strain ATCC 42132)</name>
    <name type="common">Atopic eczema-associated yeast</name>
    <dbReference type="NCBI Taxonomy" id="1230383"/>
    <lineage>
        <taxon>Eukaryota</taxon>
        <taxon>Fungi</taxon>
        <taxon>Dikarya</taxon>
        <taxon>Basidiomycota</taxon>
        <taxon>Ustilaginomycotina</taxon>
        <taxon>Malasseziomycetes</taxon>
        <taxon>Malasseziales</taxon>
        <taxon>Malasseziaceae</taxon>
        <taxon>Malassezia</taxon>
    </lineage>
</organism>
<gene>
    <name evidence="9" type="ORF">MSYG_0102</name>
</gene>
<keyword evidence="4" id="KW-0812">Transmembrane</keyword>
<keyword evidence="7" id="KW-0496">Mitochondrion</keyword>
<keyword evidence="5" id="KW-0677">Repeat</keyword>
<dbReference type="SUPFAM" id="SSF103506">
    <property type="entry name" value="Mitochondrial carrier"/>
    <property type="match status" value="1"/>
</dbReference>
<evidence type="ECO:0000313" key="9">
    <source>
        <dbReference type="EMBL" id="SHO75769.1"/>
    </source>
</evidence>
<dbReference type="Gene3D" id="1.50.40.10">
    <property type="entry name" value="Mitochondrial carrier domain"/>
    <property type="match status" value="1"/>
</dbReference>
<dbReference type="HOGENOM" id="CLU_016390_0_0_1"/>
<dbReference type="VEuPathDB" id="FungiDB:MSYG_0102"/>
<dbReference type="OrthoDB" id="3364892at2759"/>
<evidence type="ECO:0000256" key="3">
    <source>
        <dbReference type="ARBA" id="ARBA00022448"/>
    </source>
</evidence>
<dbReference type="Proteomes" id="UP000186303">
    <property type="component" value="Chromosome 1"/>
</dbReference>
<dbReference type="GO" id="GO:0031966">
    <property type="term" value="C:mitochondrial membrane"/>
    <property type="evidence" value="ECO:0007669"/>
    <property type="project" value="UniProtKB-SubCell"/>
</dbReference>
<accession>M5E8C8</accession>
<dbReference type="AlphaFoldDB" id="M5E8C8"/>
<evidence type="ECO:0000313" key="10">
    <source>
        <dbReference type="Proteomes" id="UP000186303"/>
    </source>
</evidence>
<comment type="similarity">
    <text evidence="2">Belongs to the mitochondrial carrier (TC 2.A.29) family.</text>
</comment>
<dbReference type="RefSeq" id="XP_018739713.1">
    <property type="nucleotide sequence ID" value="XM_018886218.1"/>
</dbReference>
<keyword evidence="10" id="KW-1185">Reference proteome</keyword>
<reference evidence="10" key="1">
    <citation type="journal article" date="2017" name="Nucleic Acids Res.">
        <title>Proteogenomics produces comprehensive and highly accurate protein-coding gene annotation in a complete genome assembly of Malassezia sympodialis.</title>
        <authorList>
            <person name="Zhu Y."/>
            <person name="Engstroem P.G."/>
            <person name="Tellgren-Roth C."/>
            <person name="Baudo C.D."/>
            <person name="Kennell J.C."/>
            <person name="Sun S."/>
            <person name="Billmyre R.B."/>
            <person name="Schroeder M.S."/>
            <person name="Andersson A."/>
            <person name="Holm T."/>
            <person name="Sigurgeirsson B."/>
            <person name="Wu G."/>
            <person name="Sankaranarayanan S.R."/>
            <person name="Siddharthan R."/>
            <person name="Sanyal K."/>
            <person name="Lundeberg J."/>
            <person name="Nystedt B."/>
            <person name="Boekhout T."/>
            <person name="Dawson T.L. Jr."/>
            <person name="Heitman J."/>
            <person name="Scheynius A."/>
            <person name="Lehtioe J."/>
        </authorList>
    </citation>
    <scope>NUCLEOTIDE SEQUENCE [LARGE SCALE GENOMIC DNA]</scope>
    <source>
        <strain evidence="10">ATCC 42132</strain>
    </source>
</reference>
<evidence type="ECO:0000256" key="4">
    <source>
        <dbReference type="ARBA" id="ARBA00022692"/>
    </source>
</evidence>
<evidence type="ECO:0000256" key="6">
    <source>
        <dbReference type="ARBA" id="ARBA00022989"/>
    </source>
</evidence>
<name>M5E8C8_MALS4</name>
<keyword evidence="8" id="KW-0472">Membrane</keyword>
<protein>
    <submittedName>
        <fullName evidence="9">Uncharacterized protein</fullName>
    </submittedName>
</protein>
<keyword evidence="3" id="KW-0813">Transport</keyword>
<dbReference type="InterPro" id="IPR050567">
    <property type="entry name" value="Mitochondrial_Carrier"/>
</dbReference>
<dbReference type="InterPro" id="IPR023395">
    <property type="entry name" value="MCP_dom_sf"/>
</dbReference>
<proteinExistence type="inferred from homology"/>
<dbReference type="GO" id="GO:0000064">
    <property type="term" value="F:L-ornithine transmembrane transporter activity"/>
    <property type="evidence" value="ECO:0007669"/>
    <property type="project" value="TreeGrafter"/>
</dbReference>
<dbReference type="OMA" id="CKPSAPR"/>
<dbReference type="PANTHER" id="PTHR45624:SF52">
    <property type="entry name" value="MITOCHONDRIAL CARRIER"/>
    <property type="match status" value="1"/>
</dbReference>
<dbReference type="PANTHER" id="PTHR45624">
    <property type="entry name" value="MITOCHONDRIAL BASIC AMINO ACIDS TRANSPORTER-RELATED"/>
    <property type="match status" value="1"/>
</dbReference>
<evidence type="ECO:0000256" key="8">
    <source>
        <dbReference type="ARBA" id="ARBA00023136"/>
    </source>
</evidence>
<dbReference type="EMBL" id="LT671821">
    <property type="protein sequence ID" value="SHO75769.1"/>
    <property type="molecule type" value="Genomic_DNA"/>
</dbReference>
<evidence type="ECO:0000256" key="1">
    <source>
        <dbReference type="ARBA" id="ARBA00004225"/>
    </source>
</evidence>
<comment type="subcellular location">
    <subcellularLocation>
        <location evidence="1">Mitochondrion membrane</location>
        <topology evidence="1">Multi-pass membrane protein</topology>
    </subcellularLocation>
</comment>
<sequence>MAEAGTHPLRLLMLAVADDVALPDGEDHEAEAHSKRRESTGGALARMLVSSLAFLFQRPIRLFRPMHFSSFSLLEMMARREGKRLGLPYLRRLVRHENPALLLALVVPPMMANLAIGFTLFKTYTLAEAWMRGTDTLSVGNEPFVPTLVVAVAGAAAGAAQCIISAPLDNIRLVVQPILMHDAVRTSSPSALLRMPVRTWTTMVEAAFLPFLPERWYERALQRLQHPRAGQPRSPPAVFRYLPRHVRLLARQKHGVSLALSLVRDASGFACFFVVFEWARRAAFHVSLRADQLRQYVRRNLPPSLRLGTRDTQRDADADASMDQSFGASRSVLGRCSAALVLVLGGAVGAWIYSVVSRPIELVRMVLWHRLYMPPRKPRAYSRQASALTNVRAVRMPTASARIGLACTTRHLRCDRRRVPPPPRAHIEWRLRATDAPAGSARPRLPSPATLARLLRYARMTAPPHVGASPLRLLAHTYLVRPFVFPDLCKPSAPRPWGAGPAARSTHHIPASAQRPRLRLSWLWSRLLTPYGCGFLVFAWMSGDL</sequence>
<evidence type="ECO:0000256" key="7">
    <source>
        <dbReference type="ARBA" id="ARBA00023128"/>
    </source>
</evidence>
<dbReference type="KEGG" id="msym:MSY001_1112"/>
<evidence type="ECO:0000256" key="2">
    <source>
        <dbReference type="ARBA" id="ARBA00006375"/>
    </source>
</evidence>
<dbReference type="GO" id="GO:1990575">
    <property type="term" value="P:mitochondrial L-ornithine transmembrane transport"/>
    <property type="evidence" value="ECO:0007669"/>
    <property type="project" value="TreeGrafter"/>
</dbReference>
<keyword evidence="6" id="KW-1133">Transmembrane helix</keyword>